<keyword evidence="2" id="KW-0813">Transport</keyword>
<feature type="binding site" description="axial binding residue" evidence="8">
    <location>
        <position position="215"/>
    </location>
    <ligand>
        <name>heme b</name>
        <dbReference type="ChEBI" id="CHEBI:60344"/>
        <label>1</label>
    </ligand>
    <ligandPart>
        <name>Fe</name>
        <dbReference type="ChEBI" id="CHEBI:18248"/>
    </ligandPart>
</feature>
<feature type="transmembrane region" description="Helical" evidence="9">
    <location>
        <begin position="347"/>
        <end position="363"/>
    </location>
</feature>
<keyword evidence="8" id="KW-0479">Metal-binding</keyword>
<keyword evidence="8" id="KW-0408">Iron</keyword>
<dbReference type="InterPro" id="IPR005018">
    <property type="entry name" value="DOMON_domain"/>
</dbReference>
<dbReference type="InterPro" id="IPR017214">
    <property type="entry name" value="UCP037471"/>
</dbReference>
<dbReference type="CDD" id="cd08760">
    <property type="entry name" value="Cyt_b561_FRRS1_like"/>
    <property type="match status" value="1"/>
</dbReference>
<keyword evidence="7 9" id="KW-0472">Membrane</keyword>
<evidence type="ECO:0008006" key="15">
    <source>
        <dbReference type="Google" id="ProtNLM"/>
    </source>
</evidence>
<dbReference type="Pfam" id="PF04526">
    <property type="entry name" value="DUF568"/>
    <property type="match status" value="1"/>
</dbReference>
<feature type="transmembrane region" description="Helical" evidence="9">
    <location>
        <begin position="281"/>
        <end position="301"/>
    </location>
</feature>
<keyword evidence="14" id="KW-1185">Reference proteome</keyword>
<dbReference type="InterPro" id="IPR006593">
    <property type="entry name" value="Cyt_b561/ferric_Rdtase_TM"/>
</dbReference>
<feature type="transmembrane region" description="Helical" evidence="9">
    <location>
        <begin position="322"/>
        <end position="341"/>
    </location>
</feature>
<dbReference type="PANTHER" id="PTHR23130:SF167">
    <property type="entry name" value="CYTOCHROME B561 AND DOMON DOMAIN-CONTAINING PROTEIN"/>
    <property type="match status" value="1"/>
</dbReference>
<keyword evidence="6 9" id="KW-1133">Transmembrane helix</keyword>
<comment type="subcellular location">
    <subcellularLocation>
        <location evidence="1">Membrane</location>
    </subcellularLocation>
</comment>
<feature type="binding site" description="axial binding residue" evidence="8">
    <location>
        <position position="281"/>
    </location>
    <ligand>
        <name>heme b</name>
        <dbReference type="ChEBI" id="CHEBI:60344"/>
        <label>1</label>
    </ligand>
    <ligandPart>
        <name>Fe</name>
        <dbReference type="ChEBI" id="CHEBI:18248"/>
    </ligandPart>
</feature>
<dbReference type="Proteomes" id="UP001642360">
    <property type="component" value="Unassembled WGS sequence"/>
</dbReference>
<evidence type="ECO:0000259" key="12">
    <source>
        <dbReference type="PROSITE" id="PS50939"/>
    </source>
</evidence>
<evidence type="ECO:0000256" key="6">
    <source>
        <dbReference type="ARBA" id="ARBA00022989"/>
    </source>
</evidence>
<dbReference type="GO" id="GO:0016020">
    <property type="term" value="C:membrane"/>
    <property type="evidence" value="ECO:0007669"/>
    <property type="project" value="UniProtKB-SubCell"/>
</dbReference>
<name>A0ABC8UMQ6_9AQUA</name>
<feature type="chain" id="PRO_5044806321" description="Cytochrome b561 and DOMON domain-containing protein" evidence="10">
    <location>
        <begin position="22"/>
        <end position="365"/>
    </location>
</feature>
<proteinExistence type="predicted"/>
<evidence type="ECO:0000256" key="4">
    <source>
        <dbReference type="ARBA" id="ARBA00022729"/>
    </source>
</evidence>
<evidence type="ECO:0000256" key="5">
    <source>
        <dbReference type="ARBA" id="ARBA00022982"/>
    </source>
</evidence>
<reference evidence="13 14" key="1">
    <citation type="submission" date="2024-02" db="EMBL/GenBank/DDBJ databases">
        <authorList>
            <person name="Vignale AGUSTIN F."/>
            <person name="Sosa J E."/>
            <person name="Modenutti C."/>
        </authorList>
    </citation>
    <scope>NUCLEOTIDE SEQUENCE [LARGE SCALE GENOMIC DNA]</scope>
</reference>
<dbReference type="PROSITE" id="PS50836">
    <property type="entry name" value="DOMON"/>
    <property type="match status" value="1"/>
</dbReference>
<keyword evidence="3 9" id="KW-0812">Transmembrane</keyword>
<evidence type="ECO:0000256" key="3">
    <source>
        <dbReference type="ARBA" id="ARBA00022692"/>
    </source>
</evidence>
<sequence length="365" mass="40259">MPTVTVTKHFLLLLCITSSLCFSSFALAPSTIQSCANYAFPNNREFASCVDLLVLNSFLHWTYYPSSSTVQVAYRHTGITSTTWVAWGINPTSKGMVGTQALITHQKSDGTIDAYRSPVNSYKTQLLEGNLSFKVSYLSAMVVNQEIIIFATLELPKNTSTINYVWQDGPVLGNVLGMHSLSGQHLQSMGTLDLSSGISMPTKGGNSKAKLRNVHGVLNVVSWGTMMPIGMLLARYLNPSNPLGFYIHVTCQCLAFIIGVVGWATGVALRLKYSGVHHTDHLAIGTIVFCLAIPQISSLWLRPQRDHKYRSYWNTYHKFLGYIVLALGISNVFIGYKILNLAKGWEIAYYVIFGALLFALVVLEA</sequence>
<gene>
    <name evidence="13" type="ORF">ILEXP_LOCUS52384</name>
</gene>
<dbReference type="AlphaFoldDB" id="A0ABC8UMQ6"/>
<organism evidence="13 14">
    <name type="scientific">Ilex paraguariensis</name>
    <name type="common">yerba mate</name>
    <dbReference type="NCBI Taxonomy" id="185542"/>
    <lineage>
        <taxon>Eukaryota</taxon>
        <taxon>Viridiplantae</taxon>
        <taxon>Streptophyta</taxon>
        <taxon>Embryophyta</taxon>
        <taxon>Tracheophyta</taxon>
        <taxon>Spermatophyta</taxon>
        <taxon>Magnoliopsida</taxon>
        <taxon>eudicotyledons</taxon>
        <taxon>Gunneridae</taxon>
        <taxon>Pentapetalae</taxon>
        <taxon>asterids</taxon>
        <taxon>campanulids</taxon>
        <taxon>Aquifoliales</taxon>
        <taxon>Aquifoliaceae</taxon>
        <taxon>Ilex</taxon>
    </lineage>
</organism>
<evidence type="ECO:0000256" key="10">
    <source>
        <dbReference type="SAM" id="SignalP"/>
    </source>
</evidence>
<keyword evidence="4 10" id="KW-0732">Signal</keyword>
<dbReference type="Gene3D" id="1.20.120.1770">
    <property type="match status" value="1"/>
</dbReference>
<feature type="transmembrane region" description="Helical" evidence="9">
    <location>
        <begin position="246"/>
        <end position="269"/>
    </location>
</feature>
<evidence type="ECO:0000313" key="14">
    <source>
        <dbReference type="Proteomes" id="UP001642360"/>
    </source>
</evidence>
<dbReference type="PIRSF" id="PIRSF037471">
    <property type="entry name" value="UCP037471"/>
    <property type="match status" value="1"/>
</dbReference>
<keyword evidence="5" id="KW-0249">Electron transport</keyword>
<evidence type="ECO:0000256" key="9">
    <source>
        <dbReference type="SAM" id="Phobius"/>
    </source>
</evidence>
<feature type="domain" description="DOMON" evidence="11">
    <location>
        <begin position="55"/>
        <end position="169"/>
    </location>
</feature>
<dbReference type="InterPro" id="IPR045265">
    <property type="entry name" value="AIR12_DOMON"/>
</dbReference>
<dbReference type="Pfam" id="PF03188">
    <property type="entry name" value="Cytochrom_B561"/>
    <property type="match status" value="1"/>
</dbReference>
<evidence type="ECO:0000313" key="13">
    <source>
        <dbReference type="EMBL" id="CAK9182249.1"/>
    </source>
</evidence>
<dbReference type="PANTHER" id="PTHR23130">
    <property type="entry name" value="CYTOCHROME B561 AND DOMON DOMAIN-CONTAINING PROTEIN"/>
    <property type="match status" value="1"/>
</dbReference>
<evidence type="ECO:0000256" key="1">
    <source>
        <dbReference type="ARBA" id="ARBA00004370"/>
    </source>
</evidence>
<feature type="domain" description="Cytochrome b561" evidence="12">
    <location>
        <begin position="175"/>
        <end position="365"/>
    </location>
</feature>
<feature type="binding site" description="axial binding residue" evidence="8">
    <location>
        <position position="248"/>
    </location>
    <ligand>
        <name>heme b</name>
        <dbReference type="ChEBI" id="CHEBI:60344"/>
        <label>1</label>
    </ligand>
    <ligandPart>
        <name>Fe</name>
        <dbReference type="ChEBI" id="CHEBI:18248"/>
    </ligandPart>
</feature>
<evidence type="ECO:0000256" key="7">
    <source>
        <dbReference type="ARBA" id="ARBA00023136"/>
    </source>
</evidence>
<protein>
    <recommendedName>
        <fullName evidence="15">Cytochrome b561 and DOMON domain-containing protein</fullName>
    </recommendedName>
</protein>
<accession>A0ABC8UMQ6</accession>
<feature type="signal peptide" evidence="10">
    <location>
        <begin position="1"/>
        <end position="21"/>
    </location>
</feature>
<dbReference type="SMART" id="SM00665">
    <property type="entry name" value="B561"/>
    <property type="match status" value="1"/>
</dbReference>
<dbReference type="CDD" id="cd09629">
    <property type="entry name" value="DOMON_CIL1_like"/>
    <property type="match status" value="1"/>
</dbReference>
<dbReference type="PROSITE" id="PS50939">
    <property type="entry name" value="CYTOCHROME_B561"/>
    <property type="match status" value="1"/>
</dbReference>
<evidence type="ECO:0000256" key="2">
    <source>
        <dbReference type="ARBA" id="ARBA00022448"/>
    </source>
</evidence>
<feature type="binding site" description="axial binding residue" evidence="8">
    <location>
        <position position="317"/>
    </location>
    <ligand>
        <name>heme b</name>
        <dbReference type="ChEBI" id="CHEBI:60344"/>
        <label>1</label>
    </ligand>
    <ligandPart>
        <name>Fe</name>
        <dbReference type="ChEBI" id="CHEBI:18248"/>
    </ligandPart>
</feature>
<dbReference type="EMBL" id="CAUOFW020008279">
    <property type="protein sequence ID" value="CAK9182249.1"/>
    <property type="molecule type" value="Genomic_DNA"/>
</dbReference>
<evidence type="ECO:0000256" key="8">
    <source>
        <dbReference type="PIRSR" id="PIRSR037471-1"/>
    </source>
</evidence>
<evidence type="ECO:0000259" key="11">
    <source>
        <dbReference type="PROSITE" id="PS50836"/>
    </source>
</evidence>
<comment type="caution">
    <text evidence="13">The sequence shown here is derived from an EMBL/GenBank/DDBJ whole genome shotgun (WGS) entry which is preliminary data.</text>
</comment>